<gene>
    <name evidence="10" type="ORF">H8S37_08940</name>
</gene>
<comment type="subcellular location">
    <subcellularLocation>
        <location evidence="1">Cell inner membrane</location>
        <topology evidence="1">Peripheral membrane protein</topology>
    </subcellularLocation>
</comment>
<comment type="function">
    <text evidence="6">Part of the ABC transporter complex LsrABCD involved in autoinducer 2 (AI-2) import. Responsible for energy coupling to the transport system.</text>
</comment>
<dbReference type="PROSITE" id="PS50893">
    <property type="entry name" value="ABC_TRANSPORTER_2"/>
    <property type="match status" value="2"/>
</dbReference>
<evidence type="ECO:0000256" key="4">
    <source>
        <dbReference type="ARBA" id="ARBA00022741"/>
    </source>
</evidence>
<comment type="subunit">
    <text evidence="2">The complex is composed of two ATP-binding proteins (LsrA), two transmembrane proteins (LsrC and LsrD) and a solute-binding protein (LsrB).</text>
</comment>
<evidence type="ECO:0000256" key="1">
    <source>
        <dbReference type="ARBA" id="ARBA00004417"/>
    </source>
</evidence>
<feature type="domain" description="ABC transporter" evidence="9">
    <location>
        <begin position="1"/>
        <end position="244"/>
    </location>
</feature>
<dbReference type="EC" id="7.6.2.13" evidence="7"/>
<name>A0A923LHV9_9FIRM</name>
<evidence type="ECO:0000256" key="7">
    <source>
        <dbReference type="ARBA" id="ARBA00023798"/>
    </source>
</evidence>
<dbReference type="RefSeq" id="WP_186875623.1">
    <property type="nucleotide sequence ID" value="NZ_JACOPF010000001.1"/>
</dbReference>
<dbReference type="GO" id="GO:0005886">
    <property type="term" value="C:plasma membrane"/>
    <property type="evidence" value="ECO:0007669"/>
    <property type="project" value="UniProtKB-SubCell"/>
</dbReference>
<evidence type="ECO:0000256" key="8">
    <source>
        <dbReference type="ARBA" id="ARBA00034076"/>
    </source>
</evidence>
<organism evidence="10 11">
    <name type="scientific">Mediterraneibacter hominis</name>
    <dbReference type="NCBI Taxonomy" id="2763054"/>
    <lineage>
        <taxon>Bacteria</taxon>
        <taxon>Bacillati</taxon>
        <taxon>Bacillota</taxon>
        <taxon>Clostridia</taxon>
        <taxon>Lachnospirales</taxon>
        <taxon>Lachnospiraceae</taxon>
        <taxon>Mediterraneibacter</taxon>
    </lineage>
</organism>
<comment type="caution">
    <text evidence="10">The sequence shown here is derived from an EMBL/GenBank/DDBJ whole genome shotgun (WGS) entry which is preliminary data.</text>
</comment>
<dbReference type="PANTHER" id="PTHR43790:SF2">
    <property type="entry name" value="AUTOINDUCER 2 IMPORT ATP-BINDING PROTEIN LSRA"/>
    <property type="match status" value="1"/>
</dbReference>
<feature type="domain" description="ABC transporter" evidence="9">
    <location>
        <begin position="240"/>
        <end position="468"/>
    </location>
</feature>
<evidence type="ECO:0000256" key="3">
    <source>
        <dbReference type="ARBA" id="ARBA00019459"/>
    </source>
</evidence>
<dbReference type="Pfam" id="PF00005">
    <property type="entry name" value="ABC_tran"/>
    <property type="match status" value="2"/>
</dbReference>
<dbReference type="PROSITE" id="PS00211">
    <property type="entry name" value="ABC_TRANSPORTER_1"/>
    <property type="match status" value="1"/>
</dbReference>
<dbReference type="SUPFAM" id="SSF52540">
    <property type="entry name" value="P-loop containing nucleoside triphosphate hydrolases"/>
    <property type="match status" value="2"/>
</dbReference>
<evidence type="ECO:0000256" key="6">
    <source>
        <dbReference type="ARBA" id="ARBA00023747"/>
    </source>
</evidence>
<reference evidence="10" key="1">
    <citation type="submission" date="2020-08" db="EMBL/GenBank/DDBJ databases">
        <title>Genome public.</title>
        <authorList>
            <person name="Liu C."/>
            <person name="Sun Q."/>
        </authorList>
    </citation>
    <scope>NUCLEOTIDE SEQUENCE</scope>
    <source>
        <strain evidence="10">NSJ-55</strain>
    </source>
</reference>
<evidence type="ECO:0000256" key="5">
    <source>
        <dbReference type="ARBA" id="ARBA00022840"/>
    </source>
</evidence>
<evidence type="ECO:0000259" key="9">
    <source>
        <dbReference type="PROSITE" id="PS50893"/>
    </source>
</evidence>
<keyword evidence="5 10" id="KW-0067">ATP-binding</keyword>
<dbReference type="InterPro" id="IPR027417">
    <property type="entry name" value="P-loop_NTPase"/>
</dbReference>
<keyword evidence="11" id="KW-1185">Reference proteome</keyword>
<dbReference type="InterPro" id="IPR050107">
    <property type="entry name" value="ABC_carbohydrate_import_ATPase"/>
</dbReference>
<dbReference type="InterPro" id="IPR003439">
    <property type="entry name" value="ABC_transporter-like_ATP-bd"/>
</dbReference>
<proteinExistence type="predicted"/>
<comment type="catalytic activity">
    <reaction evidence="8">
        <text>ATP + H2O + (2R,4S)-2-methyl-2,3,3,4-tetrahydroxytetrahydrofuran-[AI-2-binding protein]Side 1 = ADP + phosphate + (2R,4S)-2-methyl-2,3,3,4-tetrahydroxytetrahydrofuranSide 2 + [AI-2-binding protein]Side 1.</text>
        <dbReference type="EC" id="7.6.2.13"/>
    </reaction>
</comment>
<accession>A0A923LHV9</accession>
<dbReference type="GO" id="GO:0016887">
    <property type="term" value="F:ATP hydrolysis activity"/>
    <property type="evidence" value="ECO:0007669"/>
    <property type="project" value="InterPro"/>
</dbReference>
<dbReference type="PANTHER" id="PTHR43790">
    <property type="entry name" value="CARBOHYDRATE TRANSPORT ATP-BINDING PROTEIN MG119-RELATED"/>
    <property type="match status" value="1"/>
</dbReference>
<dbReference type="InterPro" id="IPR017871">
    <property type="entry name" value="ABC_transporter-like_CS"/>
</dbReference>
<keyword evidence="4" id="KW-0547">Nucleotide-binding</keyword>
<dbReference type="GO" id="GO:0005524">
    <property type="term" value="F:ATP binding"/>
    <property type="evidence" value="ECO:0007669"/>
    <property type="project" value="UniProtKB-KW"/>
</dbReference>
<dbReference type="EMBL" id="JACOPF010000001">
    <property type="protein sequence ID" value="MBC5689050.1"/>
    <property type="molecule type" value="Genomic_DNA"/>
</dbReference>
<dbReference type="AlphaFoldDB" id="A0A923LHV9"/>
<evidence type="ECO:0000313" key="11">
    <source>
        <dbReference type="Proteomes" id="UP000652477"/>
    </source>
</evidence>
<dbReference type="Gene3D" id="3.40.50.300">
    <property type="entry name" value="P-loop containing nucleotide triphosphate hydrolases"/>
    <property type="match status" value="2"/>
</dbReference>
<evidence type="ECO:0000313" key="10">
    <source>
        <dbReference type="EMBL" id="MBC5689050.1"/>
    </source>
</evidence>
<dbReference type="Proteomes" id="UP000652477">
    <property type="component" value="Unassembled WGS sequence"/>
</dbReference>
<protein>
    <recommendedName>
        <fullName evidence="3">Autoinducer 2 import ATP-binding protein LsrA</fullName>
        <ecNumber evidence="7">7.6.2.13</ecNumber>
    </recommendedName>
</protein>
<sequence>MTDFTLCTRNLTMVADRTLIDGIHFSACSGEIHGIIGNNGEGKTVFAQVLAGLRPKTSGQIFLDDRELNITCPLSAQKNGIYMLTQEVHIFPELSVRDNLICGNEELIWGKRIFTPSKKEMEQCCQKILDMYHLHFHLWQRAGELEEADLRLLQLLRILICHPKVLILDEFSTFLNYTQTTRIFDILMNLKEQNTAILLITHNYSEIRRYCDQVSIITDGTITANFTKNQFESEEFITHITNLNMNFRYPRLVLSKGKTLLKVEGTDCPLTNICFTLHEREIIGITGLTKPQRKALSTYIVKHLKDVGLLPEKSSDEVLFLTQGIPFNITASNFRKARKKYFVSASKEKRYAKSYITRLGIHNATVHTPTRFLSSGNKQKLLIARSLFNESKLYIYDEPTKNLDSISRLELYNILNALALKDASILILSSDISELIGMCSRIVLFKDGKQIGNYSTDYLSSEALYKQL</sequence>
<evidence type="ECO:0000256" key="2">
    <source>
        <dbReference type="ARBA" id="ARBA00011262"/>
    </source>
</evidence>